<reference evidence="2 3" key="1">
    <citation type="submission" date="2016-10" db="EMBL/GenBank/DDBJ databases">
        <authorList>
            <person name="de Groot N.N."/>
        </authorList>
    </citation>
    <scope>NUCLEOTIDE SEQUENCE [LARGE SCALE GENOMIC DNA]</scope>
    <source>
        <strain evidence="3">KMM 9023,NRIC 0796,JCM 17311,KCTC 23692</strain>
    </source>
</reference>
<dbReference type="STRING" id="871652.SAMN04515673_11126"/>
<gene>
    <name evidence="2" type="ORF">SAMN04515673_11126</name>
</gene>
<feature type="transmembrane region" description="Helical" evidence="1">
    <location>
        <begin position="49"/>
        <end position="71"/>
    </location>
</feature>
<keyword evidence="1" id="KW-1133">Transmembrane helix</keyword>
<keyword evidence="1" id="KW-0812">Transmembrane</keyword>
<dbReference type="Proteomes" id="UP000199302">
    <property type="component" value="Unassembled WGS sequence"/>
</dbReference>
<accession>A0A1I6EFL0</accession>
<sequence>MSAFLAILSAVVAALLGLIAYGALSDFRFRGCHEMPATEWEYTANCSDGVLAIRLFGLGALIATGAAVVMWRRRNA</sequence>
<evidence type="ECO:0000313" key="2">
    <source>
        <dbReference type="EMBL" id="SFR16321.1"/>
    </source>
</evidence>
<proteinExistence type="predicted"/>
<dbReference type="EMBL" id="FOYI01000011">
    <property type="protein sequence ID" value="SFR16321.1"/>
    <property type="molecule type" value="Genomic_DNA"/>
</dbReference>
<keyword evidence="3" id="KW-1185">Reference proteome</keyword>
<name>A0A1I6EFL0_9RHOB</name>
<keyword evidence="1" id="KW-0472">Membrane</keyword>
<dbReference type="RefSeq" id="WP_092081802.1">
    <property type="nucleotide sequence ID" value="NZ_FOYI01000011.1"/>
</dbReference>
<protein>
    <submittedName>
        <fullName evidence="2">Uncharacterized protein</fullName>
    </submittedName>
</protein>
<evidence type="ECO:0000313" key="3">
    <source>
        <dbReference type="Proteomes" id="UP000199302"/>
    </source>
</evidence>
<organism evidence="2 3">
    <name type="scientific">Poseidonocella sedimentorum</name>
    <dbReference type="NCBI Taxonomy" id="871652"/>
    <lineage>
        <taxon>Bacteria</taxon>
        <taxon>Pseudomonadati</taxon>
        <taxon>Pseudomonadota</taxon>
        <taxon>Alphaproteobacteria</taxon>
        <taxon>Rhodobacterales</taxon>
        <taxon>Roseobacteraceae</taxon>
        <taxon>Poseidonocella</taxon>
    </lineage>
</organism>
<evidence type="ECO:0000256" key="1">
    <source>
        <dbReference type="SAM" id="Phobius"/>
    </source>
</evidence>
<dbReference type="AlphaFoldDB" id="A0A1I6EFL0"/>